<comment type="caution">
    <text evidence="2">The sequence shown here is derived from an EMBL/GenBank/DDBJ whole genome shotgun (WGS) entry which is preliminary data.</text>
</comment>
<dbReference type="STRING" id="1619048.UU49_C0017G0001"/>
<keyword evidence="1" id="KW-0812">Transmembrane</keyword>
<keyword evidence="1" id="KW-0472">Membrane</keyword>
<sequence>MKLSRHAWHLKLYQRAYIEDRSLWLGVPTNTVCAWDEEWRQKRDDAEVERLLASIKKFEELWRSMNYGEVPDTTTWAELETLQTAYHQDCRKFYDLRRAWFTQKSTEYHAQRAAELRERLESGRMSICPYFWSVVFAVALYAMCVRPMVWFGQTMTKILGRVARPAKILALTATICVIVSSGIICRSAIWDWASYVASGMAHGVGQAAIWVVEAPGNLGQWAAQKKVQQHYEAITTREYEEYERRWSKRRAEEQRRDWTKTIIEHDIERKEQIASARASQEEKAHQQKRDQKYKLWHEAQRKKGEAEDSARIIGSIKTTSSYLAIGLAGIAALILFFMYFGRLVDFVLAIFAYLVFIKIGETERGKRFFNWLERTMDEWYAQWKKFWNAVTNVIRDTWQLIHAFGKATKERVCPFIQIVDNGGNPS</sequence>
<dbReference type="Proteomes" id="UP000034108">
    <property type="component" value="Unassembled WGS sequence"/>
</dbReference>
<feature type="transmembrane region" description="Helical" evidence="1">
    <location>
        <begin position="321"/>
        <end position="340"/>
    </location>
</feature>
<gene>
    <name evidence="2" type="ORF">UU49_C0017G0001</name>
</gene>
<dbReference type="AlphaFoldDB" id="A0A0G0YDN0"/>
<proteinExistence type="predicted"/>
<feature type="transmembrane region" description="Helical" evidence="1">
    <location>
        <begin position="346"/>
        <end position="361"/>
    </location>
</feature>
<organism evidence="2 3">
    <name type="scientific">Candidatus Magasanikbacteria bacterium GW2011_GWC2_41_17</name>
    <dbReference type="NCBI Taxonomy" id="1619048"/>
    <lineage>
        <taxon>Bacteria</taxon>
        <taxon>Candidatus Magasanikiibacteriota</taxon>
    </lineage>
</organism>
<dbReference type="EMBL" id="LCAV01000017">
    <property type="protein sequence ID" value="KKR98422.1"/>
    <property type="molecule type" value="Genomic_DNA"/>
</dbReference>
<keyword evidence="1" id="KW-1133">Transmembrane helix</keyword>
<accession>A0A0G0YDN0</accession>
<feature type="transmembrane region" description="Helical" evidence="1">
    <location>
        <begin position="127"/>
        <end position="148"/>
    </location>
</feature>
<reference evidence="2 3" key="1">
    <citation type="journal article" date="2015" name="Nature">
        <title>rRNA introns, odd ribosomes, and small enigmatic genomes across a large radiation of phyla.</title>
        <authorList>
            <person name="Brown C.T."/>
            <person name="Hug L.A."/>
            <person name="Thomas B.C."/>
            <person name="Sharon I."/>
            <person name="Castelle C.J."/>
            <person name="Singh A."/>
            <person name="Wilkins M.J."/>
            <person name="Williams K.H."/>
            <person name="Banfield J.F."/>
        </authorList>
    </citation>
    <scope>NUCLEOTIDE SEQUENCE [LARGE SCALE GENOMIC DNA]</scope>
</reference>
<evidence type="ECO:0000313" key="3">
    <source>
        <dbReference type="Proteomes" id="UP000034108"/>
    </source>
</evidence>
<protein>
    <submittedName>
        <fullName evidence="2">Uncharacterized protein</fullName>
    </submittedName>
</protein>
<evidence type="ECO:0000313" key="2">
    <source>
        <dbReference type="EMBL" id="KKR98422.1"/>
    </source>
</evidence>
<evidence type="ECO:0000256" key="1">
    <source>
        <dbReference type="SAM" id="Phobius"/>
    </source>
</evidence>
<name>A0A0G0YDN0_9BACT</name>
<feature type="transmembrane region" description="Helical" evidence="1">
    <location>
        <begin position="168"/>
        <end position="189"/>
    </location>
</feature>